<feature type="transmembrane region" description="Helical" evidence="1">
    <location>
        <begin position="6"/>
        <end position="26"/>
    </location>
</feature>
<dbReference type="GO" id="GO:0003677">
    <property type="term" value="F:DNA binding"/>
    <property type="evidence" value="ECO:0007669"/>
    <property type="project" value="InterPro"/>
</dbReference>
<dbReference type="OrthoDB" id="5782056at2"/>
<protein>
    <submittedName>
        <fullName evidence="3">Nuclease</fullName>
    </submittedName>
</protein>
<dbReference type="KEGG" id="llp:GH975_03045"/>
<reference evidence="3 4" key="1">
    <citation type="submission" date="2019-11" db="EMBL/GenBank/DDBJ databases">
        <authorList>
            <person name="Khan S.A."/>
            <person name="Jeon C.O."/>
            <person name="Chun B.H."/>
        </authorList>
    </citation>
    <scope>NUCLEOTIDE SEQUENCE [LARGE SCALE GENOMIC DNA]</scope>
    <source>
        <strain evidence="3 4">IMCC 1097</strain>
    </source>
</reference>
<feature type="domain" description="NERD" evidence="2">
    <location>
        <begin position="32"/>
        <end position="149"/>
    </location>
</feature>
<dbReference type="Gene3D" id="3.30.65.10">
    <property type="entry name" value="Bacterial Topoisomerase I, domain 1"/>
    <property type="match status" value="1"/>
</dbReference>
<dbReference type="AlphaFoldDB" id="A0A5Q2Q6W3"/>
<keyword evidence="1" id="KW-0472">Membrane</keyword>
<dbReference type="GO" id="GO:0006265">
    <property type="term" value="P:DNA topological change"/>
    <property type="evidence" value="ECO:0007669"/>
    <property type="project" value="InterPro"/>
</dbReference>
<proteinExistence type="predicted"/>
<sequence>MIDNLWLLPATLLLILIVLLMLFQTIDENKFAGWLMERKVATLLRRELPNSEWRHFHNVTLEIEGKTTQIDHICVSRFGVFVIESKNYGGWIFGQPEDPRWTQTFFKKRFYFQNPLRQNATHTNALAKVLEIAPERLTSVVIFSRRSTPKTQLPSNVVWGGAALIKHLRSFQTVSLTAVEYSGICSQLGALRLPATRKTAKAHIANLEQRRSVSATPAKAAVTSDKCPRCNSPMVPRLGRKGRLEGIHFLGCSTFPKCRFHQVPDAL</sequence>
<dbReference type="InterPro" id="IPR011528">
    <property type="entry name" value="NERD"/>
</dbReference>
<keyword evidence="1" id="KW-1133">Transmembrane helix</keyword>
<dbReference type="GO" id="GO:0005694">
    <property type="term" value="C:chromosome"/>
    <property type="evidence" value="ECO:0007669"/>
    <property type="project" value="InterPro"/>
</dbReference>
<dbReference type="SUPFAM" id="SSF57783">
    <property type="entry name" value="Zinc beta-ribbon"/>
    <property type="match status" value="1"/>
</dbReference>
<accession>A0A5Q2Q6W3</accession>
<evidence type="ECO:0000259" key="2">
    <source>
        <dbReference type="PROSITE" id="PS50965"/>
    </source>
</evidence>
<keyword evidence="4" id="KW-1185">Reference proteome</keyword>
<dbReference type="EMBL" id="CP045871">
    <property type="protein sequence ID" value="QGG79598.1"/>
    <property type="molecule type" value="Genomic_DNA"/>
</dbReference>
<dbReference type="Pfam" id="PF08378">
    <property type="entry name" value="NERD"/>
    <property type="match status" value="1"/>
</dbReference>
<evidence type="ECO:0000256" key="1">
    <source>
        <dbReference type="SAM" id="Phobius"/>
    </source>
</evidence>
<keyword evidence="1" id="KW-0812">Transmembrane</keyword>
<dbReference type="RefSeq" id="WP_153713102.1">
    <property type="nucleotide sequence ID" value="NZ_CP045871.1"/>
</dbReference>
<evidence type="ECO:0000313" key="3">
    <source>
        <dbReference type="EMBL" id="QGG79598.1"/>
    </source>
</evidence>
<evidence type="ECO:0000313" key="4">
    <source>
        <dbReference type="Proteomes" id="UP000388235"/>
    </source>
</evidence>
<gene>
    <name evidence="3" type="ORF">GH975_03045</name>
</gene>
<dbReference type="Proteomes" id="UP000388235">
    <property type="component" value="Chromosome"/>
</dbReference>
<name>A0A5Q2Q6W3_9GAMM</name>
<organism evidence="3 4">
    <name type="scientific">Litorivicinus lipolyticus</name>
    <dbReference type="NCBI Taxonomy" id="418701"/>
    <lineage>
        <taxon>Bacteria</taxon>
        <taxon>Pseudomonadati</taxon>
        <taxon>Pseudomonadota</taxon>
        <taxon>Gammaproteobacteria</taxon>
        <taxon>Oceanospirillales</taxon>
        <taxon>Litorivicinaceae</taxon>
        <taxon>Litorivicinus</taxon>
    </lineage>
</organism>
<dbReference type="GO" id="GO:0003916">
    <property type="term" value="F:DNA topoisomerase activity"/>
    <property type="evidence" value="ECO:0007669"/>
    <property type="project" value="InterPro"/>
</dbReference>
<dbReference type="InterPro" id="IPR013498">
    <property type="entry name" value="Topo_IA_Znf"/>
</dbReference>
<dbReference type="Pfam" id="PF01396">
    <property type="entry name" value="Zn_ribbon_Top1"/>
    <property type="match status" value="1"/>
</dbReference>
<dbReference type="PROSITE" id="PS50965">
    <property type="entry name" value="NERD"/>
    <property type="match status" value="1"/>
</dbReference>